<dbReference type="Pfam" id="PF13524">
    <property type="entry name" value="Glyco_trans_1_2"/>
    <property type="match status" value="1"/>
</dbReference>
<evidence type="ECO:0000313" key="3">
    <source>
        <dbReference type="Proteomes" id="UP000190906"/>
    </source>
</evidence>
<reference evidence="2 3" key="1">
    <citation type="submission" date="2017-01" db="EMBL/GenBank/DDBJ databases">
        <title>Bacillus cereus isolates.</title>
        <authorList>
            <person name="Beno S.M."/>
        </authorList>
    </citation>
    <scope>NUCLEOTIDE SEQUENCE [LARGE SCALE GENOMIC DNA]</scope>
    <source>
        <strain evidence="2 3">FSL H8-0485</strain>
    </source>
</reference>
<dbReference type="AlphaFoldDB" id="A0A1S9TT48"/>
<evidence type="ECO:0000259" key="1">
    <source>
        <dbReference type="Pfam" id="PF13524"/>
    </source>
</evidence>
<dbReference type="Proteomes" id="UP000190906">
    <property type="component" value="Unassembled WGS sequence"/>
</dbReference>
<dbReference type="InterPro" id="IPR055259">
    <property type="entry name" value="YkvP/CgeB_Glyco_trans-like"/>
</dbReference>
<name>A0A1S9TT48_BACCE</name>
<organism evidence="2 3">
    <name type="scientific">Bacillus cereus</name>
    <dbReference type="NCBI Taxonomy" id="1396"/>
    <lineage>
        <taxon>Bacteria</taxon>
        <taxon>Bacillati</taxon>
        <taxon>Bacillota</taxon>
        <taxon>Bacilli</taxon>
        <taxon>Bacillales</taxon>
        <taxon>Bacillaceae</taxon>
        <taxon>Bacillus</taxon>
        <taxon>Bacillus cereus group</taxon>
    </lineage>
</organism>
<protein>
    <recommendedName>
        <fullName evidence="1">Spore protein YkvP/CgeB glycosyl transferase-like domain-containing protein</fullName>
    </recommendedName>
</protein>
<accession>A0A1S9TT48</accession>
<sequence>MPFYNINILYVRSGLEDIAAYNLISMGITNCLRELIKEVHVVDPSDDVLGVALGICPDFVLVLLGDRFSLKKVQKIREAGIKIAVWLTDDPYYVDETIKYAPYYDFIFTNELSTISVYQTFGCKQVYYLPMAANNEVFFPKVVKESYRTDICFIAAGWENRISFFDDISDFLLNKEIKIIGPLWNNLSNYSALEHKIYAHGIQMIETAKYLCGAKIVINLHRSHNDQTLFSKNTREIKAHSVNPRTFEISACGSFQLTDVRSDLKNFYTPGYDIETFASKKEFMRKIQYYLQHEEKRNEIASRGFKQTIQKHTYHNRLSKLIECILSNEA</sequence>
<comment type="caution">
    <text evidence="2">The sequence shown here is derived from an EMBL/GenBank/DDBJ whole genome shotgun (WGS) entry which is preliminary data.</text>
</comment>
<dbReference type="EMBL" id="MUAJ01000006">
    <property type="protein sequence ID" value="OOR13058.1"/>
    <property type="molecule type" value="Genomic_DNA"/>
</dbReference>
<gene>
    <name evidence="2" type="ORF">BW897_09605</name>
</gene>
<proteinExistence type="predicted"/>
<feature type="domain" description="Spore protein YkvP/CgeB glycosyl transferase-like" evidence="1">
    <location>
        <begin position="176"/>
        <end position="322"/>
    </location>
</feature>
<evidence type="ECO:0000313" key="2">
    <source>
        <dbReference type="EMBL" id="OOR13058.1"/>
    </source>
</evidence>